<keyword evidence="2" id="KW-1185">Reference proteome</keyword>
<gene>
    <name evidence="1" type="ORF">SAMN05444394_0465</name>
</gene>
<dbReference type="Proteomes" id="UP000185221">
    <property type="component" value="Unassembled WGS sequence"/>
</dbReference>
<dbReference type="AlphaFoldDB" id="A0A1N6D8B5"/>
<accession>A0A1N6D8B5</accession>
<dbReference type="STRING" id="226505.SAMN05444394_0465"/>
<dbReference type="EMBL" id="FSRC01000001">
    <property type="protein sequence ID" value="SIN67025.1"/>
    <property type="molecule type" value="Genomic_DNA"/>
</dbReference>
<proteinExistence type="predicted"/>
<evidence type="ECO:0000313" key="2">
    <source>
        <dbReference type="Proteomes" id="UP000185221"/>
    </source>
</evidence>
<dbReference type="Pfam" id="PF08888">
    <property type="entry name" value="HopJ"/>
    <property type="match status" value="1"/>
</dbReference>
<dbReference type="RefSeq" id="WP_074223214.1">
    <property type="nucleotide sequence ID" value="NZ_FSRC01000001.1"/>
</dbReference>
<organism evidence="1 2">
    <name type="scientific">Algoriphagus halophilus</name>
    <dbReference type="NCBI Taxonomy" id="226505"/>
    <lineage>
        <taxon>Bacteria</taxon>
        <taxon>Pseudomonadati</taxon>
        <taxon>Bacteroidota</taxon>
        <taxon>Cytophagia</taxon>
        <taxon>Cytophagales</taxon>
        <taxon>Cyclobacteriaceae</taxon>
        <taxon>Algoriphagus</taxon>
    </lineage>
</organism>
<evidence type="ECO:0000313" key="1">
    <source>
        <dbReference type="EMBL" id="SIN67025.1"/>
    </source>
</evidence>
<sequence length="111" mass="12882">MSVLEKIQHEPQNINFQEVIQYIDEHYQFTPTRFQNGSLLNESNQNNGSCKIFSFAQLMDLNPSQTLQLFGDYYRIDVLKNQEGVNHPNIRNFIKTGWEGISFEGEALTPL</sequence>
<reference evidence="2" key="1">
    <citation type="submission" date="2016-11" db="EMBL/GenBank/DDBJ databases">
        <authorList>
            <person name="Varghese N."/>
            <person name="Submissions S."/>
        </authorList>
    </citation>
    <scope>NUCLEOTIDE SEQUENCE [LARGE SCALE GENOMIC DNA]</scope>
    <source>
        <strain evidence="2">DSM 15292</strain>
    </source>
</reference>
<name>A0A1N6D8B5_9BACT</name>
<dbReference type="InterPro" id="IPR038604">
    <property type="entry name" value="HopJ_sf"/>
</dbReference>
<dbReference type="InterPro" id="IPR014984">
    <property type="entry name" value="HopJ"/>
</dbReference>
<dbReference type="Gene3D" id="3.20.160.10">
    <property type="entry name" value="vpa0580 domain like"/>
    <property type="match status" value="1"/>
</dbReference>
<protein>
    <submittedName>
        <fullName evidence="1">HopJ type III effector protein</fullName>
    </submittedName>
</protein>
<dbReference type="OrthoDB" id="9790826at2"/>